<keyword evidence="3" id="KW-1185">Reference proteome</keyword>
<evidence type="ECO:0000313" key="2">
    <source>
        <dbReference type="EMBL" id="MBT9311071.1"/>
    </source>
</evidence>
<feature type="domain" description="Putative restriction endonuclease" evidence="1">
    <location>
        <begin position="17"/>
        <end position="177"/>
    </location>
</feature>
<comment type="caution">
    <text evidence="2">The sequence shown here is derived from an EMBL/GenBank/DDBJ whole genome shotgun (WGS) entry which is preliminary data.</text>
</comment>
<dbReference type="Proteomes" id="UP001196661">
    <property type="component" value="Unassembled WGS sequence"/>
</dbReference>
<accession>A0ABS5Y0D4</accession>
<gene>
    <name evidence="2" type="ORF">IXB28_02540</name>
</gene>
<dbReference type="InterPro" id="IPR011335">
    <property type="entry name" value="Restrct_endonuc-II-like"/>
</dbReference>
<keyword evidence="2" id="KW-0255">Endonuclease</keyword>
<dbReference type="PANTHER" id="PTHR35400">
    <property type="entry name" value="SLR1083 PROTEIN"/>
    <property type="match status" value="1"/>
</dbReference>
<dbReference type="EMBL" id="JADOER010000003">
    <property type="protein sequence ID" value="MBT9311071.1"/>
    <property type="molecule type" value="Genomic_DNA"/>
</dbReference>
<dbReference type="GO" id="GO:0004519">
    <property type="term" value="F:endonuclease activity"/>
    <property type="evidence" value="ECO:0007669"/>
    <property type="project" value="UniProtKB-KW"/>
</dbReference>
<dbReference type="SUPFAM" id="SSF52980">
    <property type="entry name" value="Restriction endonuclease-like"/>
    <property type="match status" value="1"/>
</dbReference>
<reference evidence="2 3" key="1">
    <citation type="journal article" date="2021" name="Mar. Drugs">
        <title>Genome Reduction and Secondary Metabolism of the Marine Sponge-Associated Cyanobacterium Leptothoe.</title>
        <authorList>
            <person name="Konstantinou D."/>
            <person name="Popin R.V."/>
            <person name="Fewer D.P."/>
            <person name="Sivonen K."/>
            <person name="Gkelis S."/>
        </authorList>
    </citation>
    <scope>NUCLEOTIDE SEQUENCE [LARGE SCALE GENOMIC DNA]</scope>
    <source>
        <strain evidence="2 3">TAU-MAC 1615</strain>
    </source>
</reference>
<dbReference type="RefSeq" id="WP_215616977.1">
    <property type="nucleotide sequence ID" value="NZ_JADOER010000003.1"/>
</dbReference>
<protein>
    <submittedName>
        <fullName evidence="2">Uma2 family endonuclease</fullName>
    </submittedName>
</protein>
<evidence type="ECO:0000313" key="3">
    <source>
        <dbReference type="Proteomes" id="UP001196661"/>
    </source>
</evidence>
<organism evidence="2 3">
    <name type="scientific">Leptothoe kymatousa TAU-MAC 1615</name>
    <dbReference type="NCBI Taxonomy" id="2364775"/>
    <lineage>
        <taxon>Bacteria</taxon>
        <taxon>Bacillati</taxon>
        <taxon>Cyanobacteriota</taxon>
        <taxon>Cyanophyceae</taxon>
        <taxon>Nodosilineales</taxon>
        <taxon>Cymatolegaceae</taxon>
        <taxon>Leptothoe</taxon>
        <taxon>Leptothoe kymatousa</taxon>
    </lineage>
</organism>
<dbReference type="Pfam" id="PF05685">
    <property type="entry name" value="Uma2"/>
    <property type="match status" value="1"/>
</dbReference>
<proteinExistence type="predicted"/>
<keyword evidence="2" id="KW-0540">Nuclease</keyword>
<evidence type="ECO:0000259" key="1">
    <source>
        <dbReference type="Pfam" id="PF05685"/>
    </source>
</evidence>
<dbReference type="InterPro" id="IPR008538">
    <property type="entry name" value="Uma2"/>
</dbReference>
<dbReference type="CDD" id="cd06260">
    <property type="entry name" value="DUF820-like"/>
    <property type="match status" value="1"/>
</dbReference>
<keyword evidence="2" id="KW-0378">Hydrolase</keyword>
<dbReference type="PANTHER" id="PTHR35400:SF1">
    <property type="entry name" value="SLR1083 PROTEIN"/>
    <property type="match status" value="1"/>
</dbReference>
<sequence length="183" mass="20764">MTVTTYKWTIDRYHQAIQAGVFDDQPVELLRGELIIMPPEGEPHAYYNREAGDYLRALLGTWAKVSEAHPITLSDDSEPIPDLAIIKPLGPVYLDHHPYPGDIHWLIEFSNATLTKDLTTKKSAYATSGIQEYWVVNLKDKQLHIFKNLQDGEYTSENVQKAGTISPIAFQDVEIQVNRLMTP</sequence>
<name>A0ABS5Y0D4_9CYAN</name>
<dbReference type="Gene3D" id="3.90.1570.10">
    <property type="entry name" value="tt1808, chain A"/>
    <property type="match status" value="1"/>
</dbReference>
<dbReference type="InterPro" id="IPR012296">
    <property type="entry name" value="Nuclease_put_TT1808"/>
</dbReference>